<accession>A0ABU2H5Z4</accession>
<reference evidence="2" key="1">
    <citation type="submission" date="2023-07" db="EMBL/GenBank/DDBJ databases">
        <title>Novel species in the genus Lipingzhangella isolated from Sambhar Salt Lake.</title>
        <authorList>
            <person name="Jiya N."/>
            <person name="Kajale S."/>
            <person name="Sharma A."/>
        </authorList>
    </citation>
    <scope>NUCLEOTIDE SEQUENCE [LARGE SCALE GENOMIC DNA]</scope>
    <source>
        <strain evidence="2">LS1_29</strain>
    </source>
</reference>
<evidence type="ECO:0000313" key="1">
    <source>
        <dbReference type="EMBL" id="MDS1270721.1"/>
    </source>
</evidence>
<organism evidence="1 2">
    <name type="scientific">Lipingzhangella rawalii</name>
    <dbReference type="NCBI Taxonomy" id="2055835"/>
    <lineage>
        <taxon>Bacteria</taxon>
        <taxon>Bacillati</taxon>
        <taxon>Actinomycetota</taxon>
        <taxon>Actinomycetes</taxon>
        <taxon>Streptosporangiales</taxon>
        <taxon>Nocardiopsidaceae</taxon>
        <taxon>Lipingzhangella</taxon>
    </lineage>
</organism>
<proteinExistence type="predicted"/>
<gene>
    <name evidence="1" type="ORF">RIF23_10460</name>
</gene>
<comment type="caution">
    <text evidence="1">The sequence shown here is derived from an EMBL/GenBank/DDBJ whole genome shotgun (WGS) entry which is preliminary data.</text>
</comment>
<evidence type="ECO:0008006" key="3">
    <source>
        <dbReference type="Google" id="ProtNLM"/>
    </source>
</evidence>
<sequence>MIAPTEDPLHHPFTQMARAVSEAGVRAVVTGLGGDEMVALTQDEEPHRGLGETTDTQILPWVGPRASSVLEFADDGIAPPALVNSMTLLSLETTAPVLLREGLWPIHPFADPDMVRLGEQLPFVWRELKQLQRQRLDALGMSEDVVYPVERESFAEVVEHTLTTHAPKLFDRMLVEGSPLFDAGLVDPDGLRGAVERLTTARYSAECDAKLLEVLSLHLSAVAFLS</sequence>
<evidence type="ECO:0000313" key="2">
    <source>
        <dbReference type="Proteomes" id="UP001250214"/>
    </source>
</evidence>
<keyword evidence="2" id="KW-1185">Reference proteome</keyword>
<dbReference type="EMBL" id="JAVLVT010000004">
    <property type="protein sequence ID" value="MDS1270721.1"/>
    <property type="molecule type" value="Genomic_DNA"/>
</dbReference>
<name>A0ABU2H5Z4_9ACTN</name>
<protein>
    <recommendedName>
        <fullName evidence="3">Asparagine synthase</fullName>
    </recommendedName>
</protein>
<dbReference type="Proteomes" id="UP001250214">
    <property type="component" value="Unassembled WGS sequence"/>
</dbReference>